<dbReference type="OrthoDB" id="4497239at2"/>
<dbReference type="STRING" id="35622.SAMN04489764_3545"/>
<gene>
    <name evidence="7" type="ORF">SAMN04489764_3545</name>
</gene>
<organism evidence="7 8">
    <name type="scientific">Thermostaphylospora chromogena</name>
    <dbReference type="NCBI Taxonomy" id="35622"/>
    <lineage>
        <taxon>Bacteria</taxon>
        <taxon>Bacillati</taxon>
        <taxon>Actinomycetota</taxon>
        <taxon>Actinomycetes</taxon>
        <taxon>Streptosporangiales</taxon>
        <taxon>Thermomonosporaceae</taxon>
        <taxon>Thermostaphylospora</taxon>
    </lineage>
</organism>
<dbReference type="InterPro" id="IPR008949">
    <property type="entry name" value="Isoprenoid_synthase_dom_sf"/>
</dbReference>
<dbReference type="AlphaFoldDB" id="A0A1H1GER3"/>
<dbReference type="Gene3D" id="1.10.600.10">
    <property type="entry name" value="Farnesyl Diphosphate Synthase"/>
    <property type="match status" value="1"/>
</dbReference>
<dbReference type="SFLD" id="SFLDS00005">
    <property type="entry name" value="Isoprenoid_Synthase_Type_I"/>
    <property type="match status" value="1"/>
</dbReference>
<dbReference type="PANTHER" id="PTHR12001:SF85">
    <property type="entry name" value="SHORT CHAIN ISOPRENYL DIPHOSPHATE SYNTHASE"/>
    <property type="match status" value="1"/>
</dbReference>
<dbReference type="InterPro" id="IPR000092">
    <property type="entry name" value="Polyprenyl_synt"/>
</dbReference>
<evidence type="ECO:0000256" key="5">
    <source>
        <dbReference type="ARBA" id="ARBA00022842"/>
    </source>
</evidence>
<comment type="similarity">
    <text evidence="2 6">Belongs to the FPP/GGPP synthase family.</text>
</comment>
<keyword evidence="8" id="KW-1185">Reference proteome</keyword>
<evidence type="ECO:0000256" key="2">
    <source>
        <dbReference type="ARBA" id="ARBA00006706"/>
    </source>
</evidence>
<keyword evidence="5" id="KW-0460">Magnesium</keyword>
<dbReference type="Proteomes" id="UP000217103">
    <property type="component" value="Unassembled WGS sequence"/>
</dbReference>
<dbReference type="GO" id="GO:0046872">
    <property type="term" value="F:metal ion binding"/>
    <property type="evidence" value="ECO:0007669"/>
    <property type="project" value="UniProtKB-KW"/>
</dbReference>
<dbReference type="PROSITE" id="PS00444">
    <property type="entry name" value="POLYPRENYL_SYNTHASE_2"/>
    <property type="match status" value="1"/>
</dbReference>
<dbReference type="InterPro" id="IPR033749">
    <property type="entry name" value="Polyprenyl_synt_CS"/>
</dbReference>
<comment type="cofactor">
    <cofactor evidence="1">
        <name>Mg(2+)</name>
        <dbReference type="ChEBI" id="CHEBI:18420"/>
    </cofactor>
</comment>
<dbReference type="GO" id="GO:0008299">
    <property type="term" value="P:isoprenoid biosynthetic process"/>
    <property type="evidence" value="ECO:0007669"/>
    <property type="project" value="InterPro"/>
</dbReference>
<reference evidence="7 8" key="1">
    <citation type="submission" date="2016-10" db="EMBL/GenBank/DDBJ databases">
        <authorList>
            <person name="de Groot N.N."/>
        </authorList>
    </citation>
    <scope>NUCLEOTIDE SEQUENCE [LARGE SCALE GENOMIC DNA]</scope>
    <source>
        <strain evidence="7 8">DSM 43794</strain>
    </source>
</reference>
<evidence type="ECO:0000256" key="1">
    <source>
        <dbReference type="ARBA" id="ARBA00001946"/>
    </source>
</evidence>
<evidence type="ECO:0000256" key="4">
    <source>
        <dbReference type="ARBA" id="ARBA00022723"/>
    </source>
</evidence>
<sequence>MAATPVTETIDRIRLQVDRRLTDFLATHPAPIDDPDLAHAYRLLADFITGGGKRLRPILCYWGWRGAGGRESHEDLAITVGAALELCHAGLLIHDDIMDGSVLRRGRPTLHRALAHPAHSAHGHSAAILLGLQAQVWADELLNDLPLTDTPSAPTALAQNPPDITPERVRAVRTLFCRMRSEAISGQYLDILARVHENPDIEYVLTVINYKTAKYTVERPLHMGGLLAGADTRLLSAYSRIGIPLGEAFQLRDDVLGVFGDTGTTGKPTLDDLREGRHTALIAYTAARASGPQRELLRTWHGNPDLDERHAAELRQIIEETGALAHVENLIEQRVDQALSALRASPLQPPATTALSLLATRLTSRTS</sequence>
<dbReference type="PROSITE" id="PS00723">
    <property type="entry name" value="POLYPRENYL_SYNTHASE_1"/>
    <property type="match status" value="1"/>
</dbReference>
<protein>
    <submittedName>
        <fullName evidence="7">Geranylgeranyl diphosphate synthase, type I</fullName>
    </submittedName>
</protein>
<dbReference type="Pfam" id="PF00348">
    <property type="entry name" value="polyprenyl_synt"/>
    <property type="match status" value="1"/>
</dbReference>
<dbReference type="SUPFAM" id="SSF48576">
    <property type="entry name" value="Terpenoid synthases"/>
    <property type="match status" value="1"/>
</dbReference>
<evidence type="ECO:0000256" key="6">
    <source>
        <dbReference type="RuleBase" id="RU004466"/>
    </source>
</evidence>
<dbReference type="GO" id="GO:0004659">
    <property type="term" value="F:prenyltransferase activity"/>
    <property type="evidence" value="ECO:0007669"/>
    <property type="project" value="InterPro"/>
</dbReference>
<evidence type="ECO:0000256" key="3">
    <source>
        <dbReference type="ARBA" id="ARBA00022679"/>
    </source>
</evidence>
<accession>A0A1H1GER3</accession>
<dbReference type="CDD" id="cd00685">
    <property type="entry name" value="Trans_IPPS_HT"/>
    <property type="match status" value="1"/>
</dbReference>
<name>A0A1H1GER3_9ACTN</name>
<keyword evidence="3 6" id="KW-0808">Transferase</keyword>
<evidence type="ECO:0000313" key="8">
    <source>
        <dbReference type="Proteomes" id="UP000217103"/>
    </source>
</evidence>
<keyword evidence="4" id="KW-0479">Metal-binding</keyword>
<dbReference type="PANTHER" id="PTHR12001">
    <property type="entry name" value="GERANYLGERANYL PYROPHOSPHATE SYNTHASE"/>
    <property type="match status" value="1"/>
</dbReference>
<dbReference type="RefSeq" id="WP_093260225.1">
    <property type="nucleotide sequence ID" value="NZ_FNKK01000002.1"/>
</dbReference>
<proteinExistence type="inferred from homology"/>
<evidence type="ECO:0000313" key="7">
    <source>
        <dbReference type="EMBL" id="SDR11667.1"/>
    </source>
</evidence>
<dbReference type="EMBL" id="FNKK01000002">
    <property type="protein sequence ID" value="SDR11667.1"/>
    <property type="molecule type" value="Genomic_DNA"/>
</dbReference>